<keyword evidence="1" id="KW-1133">Transmembrane helix</keyword>
<dbReference type="EMBL" id="JAUDZG010000003">
    <property type="protein sequence ID" value="KAK3307202.1"/>
    <property type="molecule type" value="Genomic_DNA"/>
</dbReference>
<reference evidence="3" key="1">
    <citation type="journal article" date="2023" name="Mol. Phylogenet. Evol.">
        <title>Genome-scale phylogeny and comparative genomics of the fungal order Sordariales.</title>
        <authorList>
            <person name="Hensen N."/>
            <person name="Bonometti L."/>
            <person name="Westerberg I."/>
            <person name="Brannstrom I.O."/>
            <person name="Guillou S."/>
            <person name="Cros-Aarteil S."/>
            <person name="Calhoun S."/>
            <person name="Haridas S."/>
            <person name="Kuo A."/>
            <person name="Mondo S."/>
            <person name="Pangilinan J."/>
            <person name="Riley R."/>
            <person name="LaButti K."/>
            <person name="Andreopoulos B."/>
            <person name="Lipzen A."/>
            <person name="Chen C."/>
            <person name="Yan M."/>
            <person name="Daum C."/>
            <person name="Ng V."/>
            <person name="Clum A."/>
            <person name="Steindorff A."/>
            <person name="Ohm R.A."/>
            <person name="Martin F."/>
            <person name="Silar P."/>
            <person name="Natvig D.O."/>
            <person name="Lalanne C."/>
            <person name="Gautier V."/>
            <person name="Ament-Velasquez S.L."/>
            <person name="Kruys A."/>
            <person name="Hutchinson M.I."/>
            <person name="Powell A.J."/>
            <person name="Barry K."/>
            <person name="Miller A.N."/>
            <person name="Grigoriev I.V."/>
            <person name="Debuchy R."/>
            <person name="Gladieux P."/>
            <person name="Hiltunen Thoren M."/>
            <person name="Johannesson H."/>
        </authorList>
    </citation>
    <scope>NUCLEOTIDE SEQUENCE</scope>
    <source>
        <strain evidence="3">CBS 333.67</strain>
    </source>
</reference>
<dbReference type="RefSeq" id="XP_062722982.1">
    <property type="nucleotide sequence ID" value="XM_062867857.1"/>
</dbReference>
<feature type="transmembrane region" description="Helical" evidence="1">
    <location>
        <begin position="9"/>
        <end position="29"/>
    </location>
</feature>
<dbReference type="PANTHER" id="PTHR37019:SF2">
    <property type="entry name" value="EXPERA DOMAIN-CONTAINING PROTEIN"/>
    <property type="match status" value="1"/>
</dbReference>
<evidence type="ECO:0000259" key="2">
    <source>
        <dbReference type="Pfam" id="PF24803"/>
    </source>
</evidence>
<dbReference type="Pfam" id="PF24803">
    <property type="entry name" value="DUF7704"/>
    <property type="match status" value="1"/>
</dbReference>
<organism evidence="3 4">
    <name type="scientific">Chaetomium strumarium</name>
    <dbReference type="NCBI Taxonomy" id="1170767"/>
    <lineage>
        <taxon>Eukaryota</taxon>
        <taxon>Fungi</taxon>
        <taxon>Dikarya</taxon>
        <taxon>Ascomycota</taxon>
        <taxon>Pezizomycotina</taxon>
        <taxon>Sordariomycetes</taxon>
        <taxon>Sordariomycetidae</taxon>
        <taxon>Sordariales</taxon>
        <taxon>Chaetomiaceae</taxon>
        <taxon>Chaetomium</taxon>
    </lineage>
</organism>
<evidence type="ECO:0000313" key="3">
    <source>
        <dbReference type="EMBL" id="KAK3307202.1"/>
    </source>
</evidence>
<gene>
    <name evidence="3" type="ORF">B0T15DRAFT_510502</name>
</gene>
<feature type="transmembrane region" description="Helical" evidence="1">
    <location>
        <begin position="122"/>
        <end position="148"/>
    </location>
</feature>
<feature type="domain" description="DUF7704" evidence="2">
    <location>
        <begin position="4"/>
        <end position="146"/>
    </location>
</feature>
<comment type="caution">
    <text evidence="3">The sequence shown here is derived from an EMBL/GenBank/DDBJ whole genome shotgun (WGS) entry which is preliminary data.</text>
</comment>
<reference evidence="3" key="2">
    <citation type="submission" date="2023-06" db="EMBL/GenBank/DDBJ databases">
        <authorList>
            <consortium name="Lawrence Berkeley National Laboratory"/>
            <person name="Mondo S.J."/>
            <person name="Hensen N."/>
            <person name="Bonometti L."/>
            <person name="Westerberg I."/>
            <person name="Brannstrom I.O."/>
            <person name="Guillou S."/>
            <person name="Cros-Aarteil S."/>
            <person name="Calhoun S."/>
            <person name="Haridas S."/>
            <person name="Kuo A."/>
            <person name="Pangilinan J."/>
            <person name="Riley R."/>
            <person name="Labutti K."/>
            <person name="Andreopoulos B."/>
            <person name="Lipzen A."/>
            <person name="Chen C."/>
            <person name="Yanf M."/>
            <person name="Daum C."/>
            <person name="Ng V."/>
            <person name="Clum A."/>
            <person name="Steindorff A."/>
            <person name="Ohm R."/>
            <person name="Martin F."/>
            <person name="Silar P."/>
            <person name="Natvig D."/>
            <person name="Lalanne C."/>
            <person name="Gautier V."/>
            <person name="Ament-Velasquez S.L."/>
            <person name="Kruys A."/>
            <person name="Hutchinson M.I."/>
            <person name="Powell A.J."/>
            <person name="Barry K."/>
            <person name="Miller A.N."/>
            <person name="Grigoriev I.V."/>
            <person name="Debuchy R."/>
            <person name="Gladieux P."/>
            <person name="Thoren M.H."/>
            <person name="Johannesson H."/>
        </authorList>
    </citation>
    <scope>NUCLEOTIDE SEQUENCE</scope>
    <source>
        <strain evidence="3">CBS 333.67</strain>
    </source>
</reference>
<dbReference type="AlphaFoldDB" id="A0AAJ0M326"/>
<name>A0AAJ0M326_9PEZI</name>
<keyword evidence="4" id="KW-1185">Reference proteome</keyword>
<dbReference type="Proteomes" id="UP001273166">
    <property type="component" value="Unassembled WGS sequence"/>
</dbReference>
<feature type="transmembrane region" description="Helical" evidence="1">
    <location>
        <begin position="58"/>
        <end position="78"/>
    </location>
</feature>
<protein>
    <recommendedName>
        <fullName evidence="2">DUF7704 domain-containing protein</fullName>
    </recommendedName>
</protein>
<proteinExistence type="predicted"/>
<evidence type="ECO:0000313" key="4">
    <source>
        <dbReference type="Proteomes" id="UP001273166"/>
    </source>
</evidence>
<keyword evidence="1" id="KW-0472">Membrane</keyword>
<evidence type="ECO:0000256" key="1">
    <source>
        <dbReference type="SAM" id="Phobius"/>
    </source>
</evidence>
<dbReference type="InterPro" id="IPR056121">
    <property type="entry name" value="DUF7704"/>
</dbReference>
<dbReference type="GeneID" id="87886686"/>
<dbReference type="PANTHER" id="PTHR37019">
    <property type="entry name" value="CHROMOSOME 1, WHOLE GENOME SHOTGUN SEQUENCE"/>
    <property type="match status" value="1"/>
</dbReference>
<accession>A0AAJ0M326</accession>
<keyword evidence="1" id="KW-0812">Transmembrane</keyword>
<sequence length="158" mass="17117">MARSTLPTFPLLVFGIIEPLLLVWAYIIGMGNPHEYLAKQIPGGSPSTTSFSPQAEGVTLQLINVFLLLAPMAVICCFSSDPATVKGYLFAVALADYGHMYATYRAVGEEVFFNTSLWNDMVWGGVAVNATLNVLRWLTLFGAFGRIAPAAGKAKKRL</sequence>
<feature type="transmembrane region" description="Helical" evidence="1">
    <location>
        <begin position="85"/>
        <end position="102"/>
    </location>
</feature>